<dbReference type="InterPro" id="IPR038770">
    <property type="entry name" value="Na+/solute_symporter_sf"/>
</dbReference>
<evidence type="ECO:0000256" key="6">
    <source>
        <dbReference type="ARBA" id="ARBA00022989"/>
    </source>
</evidence>
<feature type="transmembrane region" description="Helical" evidence="8">
    <location>
        <begin position="203"/>
        <end position="221"/>
    </location>
</feature>
<gene>
    <name evidence="9" type="ORF">AUP43_08010</name>
</gene>
<dbReference type="RefSeq" id="WP_067555266.1">
    <property type="nucleotide sequence ID" value="NZ_LPXN01000102.1"/>
</dbReference>
<protein>
    <recommendedName>
        <fullName evidence="11">Transporter</fullName>
    </recommendedName>
</protein>
<dbReference type="OrthoDB" id="9805563at2"/>
<keyword evidence="4" id="KW-1003">Cell membrane</keyword>
<feature type="transmembrane region" description="Helical" evidence="8">
    <location>
        <begin position="107"/>
        <end position="125"/>
    </location>
</feature>
<proteinExistence type="inferred from homology"/>
<evidence type="ECO:0000256" key="8">
    <source>
        <dbReference type="SAM" id="Phobius"/>
    </source>
</evidence>
<dbReference type="Gene3D" id="1.20.1530.20">
    <property type="match status" value="1"/>
</dbReference>
<dbReference type="GO" id="GO:0005886">
    <property type="term" value="C:plasma membrane"/>
    <property type="evidence" value="ECO:0007669"/>
    <property type="project" value="UniProtKB-SubCell"/>
</dbReference>
<dbReference type="Pfam" id="PF03547">
    <property type="entry name" value="Mem_trans"/>
    <property type="match status" value="1"/>
</dbReference>
<evidence type="ECO:0000313" key="9">
    <source>
        <dbReference type="EMBL" id="KZD08948.1"/>
    </source>
</evidence>
<evidence type="ECO:0000256" key="3">
    <source>
        <dbReference type="ARBA" id="ARBA00022448"/>
    </source>
</evidence>
<keyword evidence="7 8" id="KW-0472">Membrane</keyword>
<evidence type="ECO:0000256" key="5">
    <source>
        <dbReference type="ARBA" id="ARBA00022692"/>
    </source>
</evidence>
<evidence type="ECO:0000256" key="2">
    <source>
        <dbReference type="ARBA" id="ARBA00010145"/>
    </source>
</evidence>
<accession>A0A154W5Y6</accession>
<organism evidence="9 10">
    <name type="scientific">Oceanibaculum pacificum</name>
    <dbReference type="NCBI Taxonomy" id="580166"/>
    <lineage>
        <taxon>Bacteria</taxon>
        <taxon>Pseudomonadati</taxon>
        <taxon>Pseudomonadota</taxon>
        <taxon>Alphaproteobacteria</taxon>
        <taxon>Rhodospirillales</taxon>
        <taxon>Oceanibaculaceae</taxon>
        <taxon>Oceanibaculum</taxon>
    </lineage>
</organism>
<feature type="transmembrane region" description="Helical" evidence="8">
    <location>
        <begin position="131"/>
        <end position="150"/>
    </location>
</feature>
<dbReference type="AlphaFoldDB" id="A0A154W5Y6"/>
<keyword evidence="6 8" id="KW-1133">Transmembrane helix</keyword>
<keyword evidence="10" id="KW-1185">Reference proteome</keyword>
<name>A0A154W5Y6_9PROT</name>
<dbReference type="STRING" id="580166.AUP43_08010"/>
<evidence type="ECO:0000256" key="1">
    <source>
        <dbReference type="ARBA" id="ARBA00004651"/>
    </source>
</evidence>
<feature type="transmembrane region" description="Helical" evidence="8">
    <location>
        <begin position="288"/>
        <end position="308"/>
    </location>
</feature>
<dbReference type="PANTHER" id="PTHR36838">
    <property type="entry name" value="AUXIN EFFLUX CARRIER FAMILY PROTEIN"/>
    <property type="match status" value="1"/>
</dbReference>
<dbReference type="InterPro" id="IPR004776">
    <property type="entry name" value="Mem_transp_PIN-like"/>
</dbReference>
<evidence type="ECO:0008006" key="11">
    <source>
        <dbReference type="Google" id="ProtNLM"/>
    </source>
</evidence>
<sequence>MVSVLSALGPIFLMILLGTLLKRGLVFPRLGLGDAFWDATERLTYYVLFPAMLLTRVAGSSVGELQILPMAAALVAPILMIIGWLLLMRGRLHMDMPALTSVMQGAIRPNIYVVIAAASALYGAAGNTLVAIAIAVVVPTVNVLSVILLARLNGTAEPGSRSIVRALASNPIILAVFLGLALNGLNISLPPVLGPALDAIGRAALPIGLLCVGAGLDFAAAKAGQRGILISGLLKLLLLPALTAFACFVFGVEGLTAKVAVLFSGTPAASSSYILARQMGGDHRLMAGILTAQVIAAALTLPVVVMFLM</sequence>
<evidence type="ECO:0000313" key="10">
    <source>
        <dbReference type="Proteomes" id="UP000076400"/>
    </source>
</evidence>
<dbReference type="GO" id="GO:0055085">
    <property type="term" value="P:transmembrane transport"/>
    <property type="evidence" value="ECO:0007669"/>
    <property type="project" value="InterPro"/>
</dbReference>
<comment type="subcellular location">
    <subcellularLocation>
        <location evidence="1">Cell membrane</location>
        <topology evidence="1">Multi-pass membrane protein</topology>
    </subcellularLocation>
</comment>
<evidence type="ECO:0000256" key="7">
    <source>
        <dbReference type="ARBA" id="ARBA00023136"/>
    </source>
</evidence>
<feature type="transmembrane region" description="Helical" evidence="8">
    <location>
        <begin position="67"/>
        <end position="87"/>
    </location>
</feature>
<comment type="caution">
    <text evidence="9">The sequence shown here is derived from an EMBL/GenBank/DDBJ whole genome shotgun (WGS) entry which is preliminary data.</text>
</comment>
<dbReference type="Proteomes" id="UP000076400">
    <property type="component" value="Unassembled WGS sequence"/>
</dbReference>
<keyword evidence="5 8" id="KW-0812">Transmembrane</keyword>
<feature type="transmembrane region" description="Helical" evidence="8">
    <location>
        <begin position="233"/>
        <end position="251"/>
    </location>
</feature>
<reference evidence="9 10" key="1">
    <citation type="submission" date="2015-12" db="EMBL/GenBank/DDBJ databases">
        <title>Genome sequence of Oceanibaculum pacificum MCCC 1A02656.</title>
        <authorList>
            <person name="Lu L."/>
            <person name="Lai Q."/>
            <person name="Shao Z."/>
            <person name="Qian P."/>
        </authorList>
    </citation>
    <scope>NUCLEOTIDE SEQUENCE [LARGE SCALE GENOMIC DNA]</scope>
    <source>
        <strain evidence="9 10">MCCC 1A02656</strain>
    </source>
</reference>
<comment type="similarity">
    <text evidence="2">Belongs to the auxin efflux carrier (TC 2.A.69) family.</text>
</comment>
<dbReference type="EMBL" id="LPXN01000102">
    <property type="protein sequence ID" value="KZD08948.1"/>
    <property type="molecule type" value="Genomic_DNA"/>
</dbReference>
<evidence type="ECO:0000256" key="4">
    <source>
        <dbReference type="ARBA" id="ARBA00022475"/>
    </source>
</evidence>
<feature type="transmembrane region" description="Helical" evidence="8">
    <location>
        <begin position="162"/>
        <end position="183"/>
    </location>
</feature>
<dbReference type="PANTHER" id="PTHR36838:SF4">
    <property type="entry name" value="AUXIN EFFLUX CARRIER FAMILY PROTEIN"/>
    <property type="match status" value="1"/>
</dbReference>
<keyword evidence="3" id="KW-0813">Transport</keyword>
<feature type="transmembrane region" description="Helical" evidence="8">
    <location>
        <begin position="6"/>
        <end position="22"/>
    </location>
</feature>